<dbReference type="Gene3D" id="3.40.50.1820">
    <property type="entry name" value="alpha/beta hydrolase"/>
    <property type="match status" value="2"/>
</dbReference>
<dbReference type="Proteomes" id="UP000663851">
    <property type="component" value="Unassembled WGS sequence"/>
</dbReference>
<accession>A0A820CN67</accession>
<dbReference type="AlphaFoldDB" id="A0A820CN67"/>
<dbReference type="SUPFAM" id="SSF53474">
    <property type="entry name" value="alpha/beta-Hydrolases"/>
    <property type="match status" value="1"/>
</dbReference>
<sequence>MCLYIINVFFVFVLYCSLSQSVVQKHHPDCDLKITQLIQSKVYPCEEHKVKYDFDHDEAFWDFNWHDMARDDLPSMIYYILNQTRQTQIGYVGHFQGTMIGFAEFGSFSNSAQNNVSLYGALAPVAHLAHIKSPLKYLFNTPTNPEEVWHTLFGYKDFLSSSYSIKWLTKHACGNVILNPLIYENILFLISYDYGLSEKNQLHYNQTIPPIYNIRPMTIPTAIFWPRDDWLADPDDVAFIFDNIKNLISGKYIYDYNHLDFVWAIIANKIIYQGLITQMQKYHPEK</sequence>
<organism evidence="2 3">
    <name type="scientific">Rotaria socialis</name>
    <dbReference type="NCBI Taxonomy" id="392032"/>
    <lineage>
        <taxon>Eukaryota</taxon>
        <taxon>Metazoa</taxon>
        <taxon>Spiralia</taxon>
        <taxon>Gnathifera</taxon>
        <taxon>Rotifera</taxon>
        <taxon>Eurotatoria</taxon>
        <taxon>Bdelloidea</taxon>
        <taxon>Philodinida</taxon>
        <taxon>Philodinidae</taxon>
        <taxon>Rotaria</taxon>
    </lineage>
</organism>
<evidence type="ECO:0000313" key="3">
    <source>
        <dbReference type="Proteomes" id="UP000663851"/>
    </source>
</evidence>
<dbReference type="InterPro" id="IPR029058">
    <property type="entry name" value="AB_hydrolase_fold"/>
</dbReference>
<protein>
    <submittedName>
        <fullName evidence="2">Uncharacterized protein</fullName>
    </submittedName>
</protein>
<comment type="caution">
    <text evidence="2">The sequence shown here is derived from an EMBL/GenBank/DDBJ whole genome shotgun (WGS) entry which is preliminary data.</text>
</comment>
<reference evidence="2" key="1">
    <citation type="submission" date="2021-02" db="EMBL/GenBank/DDBJ databases">
        <authorList>
            <person name="Nowell W R."/>
        </authorList>
    </citation>
    <scope>NUCLEOTIDE SEQUENCE</scope>
</reference>
<gene>
    <name evidence="2" type="ORF">HFQ381_LOCUS8874</name>
</gene>
<dbReference type="EMBL" id="CAJOBO010000452">
    <property type="protein sequence ID" value="CAF4225014.1"/>
    <property type="molecule type" value="Genomic_DNA"/>
</dbReference>
<keyword evidence="1" id="KW-0732">Signal</keyword>
<proteinExistence type="predicted"/>
<evidence type="ECO:0000313" key="2">
    <source>
        <dbReference type="EMBL" id="CAF4225014.1"/>
    </source>
</evidence>
<dbReference type="PANTHER" id="PTHR11005">
    <property type="entry name" value="LYSOSOMAL ACID LIPASE-RELATED"/>
    <property type="match status" value="1"/>
</dbReference>
<feature type="signal peptide" evidence="1">
    <location>
        <begin position="1"/>
        <end position="21"/>
    </location>
</feature>
<feature type="chain" id="PRO_5032853577" evidence="1">
    <location>
        <begin position="22"/>
        <end position="286"/>
    </location>
</feature>
<name>A0A820CN67_9BILA</name>
<evidence type="ECO:0000256" key="1">
    <source>
        <dbReference type="SAM" id="SignalP"/>
    </source>
</evidence>